<reference evidence="2" key="1">
    <citation type="submission" date="2022-10" db="EMBL/GenBank/DDBJ databases">
        <title>Whole genome sequencing of three plant growth promoting bacteria isolated from Vachellia tortilis subsp. raddiana in Morocco.</title>
        <authorList>
            <person name="Hnini M."/>
            <person name="Zouagui R."/>
            <person name="Zouagui H."/>
            <person name="Chemao Elfihri M.-W."/>
            <person name="Ibrahimi A."/>
            <person name="Sbabou L."/>
            <person name="Aurag J."/>
        </authorList>
    </citation>
    <scope>NUCLEOTIDE SEQUENCE</scope>
    <source>
        <strain evidence="2">LMR678</strain>
    </source>
</reference>
<keyword evidence="3" id="KW-1185">Reference proteome</keyword>
<evidence type="ECO:0000313" key="3">
    <source>
        <dbReference type="Proteomes" id="UP001079430"/>
    </source>
</evidence>
<name>A0ABT4KI84_9HYPH</name>
<gene>
    <name evidence="2" type="ORF">O3W52_16880</name>
</gene>
<protein>
    <submittedName>
        <fullName evidence="2">Uncharacterized protein</fullName>
    </submittedName>
</protein>
<feature type="compositionally biased region" description="Basic and acidic residues" evidence="1">
    <location>
        <begin position="28"/>
        <end position="37"/>
    </location>
</feature>
<dbReference type="Proteomes" id="UP001079430">
    <property type="component" value="Unassembled WGS sequence"/>
</dbReference>
<accession>A0ABT4KI84</accession>
<feature type="region of interest" description="Disordered" evidence="1">
    <location>
        <begin position="1"/>
        <end position="37"/>
    </location>
</feature>
<evidence type="ECO:0000313" key="2">
    <source>
        <dbReference type="EMBL" id="MCZ4091684.1"/>
    </source>
</evidence>
<dbReference type="RefSeq" id="WP_269281823.1">
    <property type="nucleotide sequence ID" value="NZ_JAPVOI010000004.1"/>
</dbReference>
<comment type="caution">
    <text evidence="2">The sequence shown here is derived from an EMBL/GenBank/DDBJ whole genome shotgun (WGS) entry which is preliminary data.</text>
</comment>
<sequence>MREIELSPASQRALARHEEQLRTGEAVDDGRTTKREFSGSYENGVQTIWIKNATGARMIEGVASTPRPSVSGIGNPLALSSRGAMAQLPIPLMFAHAKGEAIGEVVLLRKSAEHIFVKAVIWQTEACDHAWRLIEAGEARAFSVLSGDQVFGATVDGYTHVKSWRIREVSVCRQGANPDCTFSIVGSKRIDPFASSADGWNRAKRYEPGQVINHGGSFYLAKIISKGVEPNPQDNLAWRRIK</sequence>
<proteinExistence type="predicted"/>
<organism evidence="2 3">
    <name type="scientific">Sinorhizobium psoraleae</name>
    <dbReference type="NCBI Taxonomy" id="520838"/>
    <lineage>
        <taxon>Bacteria</taxon>
        <taxon>Pseudomonadati</taxon>
        <taxon>Pseudomonadota</taxon>
        <taxon>Alphaproteobacteria</taxon>
        <taxon>Hyphomicrobiales</taxon>
        <taxon>Rhizobiaceae</taxon>
        <taxon>Sinorhizobium/Ensifer group</taxon>
        <taxon>Sinorhizobium</taxon>
    </lineage>
</organism>
<dbReference type="EMBL" id="JAPVOI010000004">
    <property type="protein sequence ID" value="MCZ4091684.1"/>
    <property type="molecule type" value="Genomic_DNA"/>
</dbReference>
<evidence type="ECO:0000256" key="1">
    <source>
        <dbReference type="SAM" id="MobiDB-lite"/>
    </source>
</evidence>